<keyword evidence="3" id="KW-1185">Reference proteome</keyword>
<dbReference type="GO" id="GO:0003677">
    <property type="term" value="F:DNA binding"/>
    <property type="evidence" value="ECO:0007669"/>
    <property type="project" value="InterPro"/>
</dbReference>
<dbReference type="Proteomes" id="UP001243330">
    <property type="component" value="Unassembled WGS sequence"/>
</dbReference>
<evidence type="ECO:0000313" key="3">
    <source>
        <dbReference type="Proteomes" id="UP001243330"/>
    </source>
</evidence>
<gene>
    <name evidence="2" type="ORF">CCHR01_19910</name>
</gene>
<dbReference type="SUPFAM" id="SSF46689">
    <property type="entry name" value="Homeodomain-like"/>
    <property type="match status" value="1"/>
</dbReference>
<dbReference type="Pfam" id="PF05225">
    <property type="entry name" value="HTH_psq"/>
    <property type="match status" value="1"/>
</dbReference>
<evidence type="ECO:0000313" key="2">
    <source>
        <dbReference type="EMBL" id="KAK1837469.1"/>
    </source>
</evidence>
<dbReference type="Gene3D" id="1.10.10.60">
    <property type="entry name" value="Homeodomain-like"/>
    <property type="match status" value="1"/>
</dbReference>
<accession>A0AAD9A1N7</accession>
<comment type="caution">
    <text evidence="2">The sequence shown here is derived from an EMBL/GenBank/DDBJ whole genome shotgun (WGS) entry which is preliminary data.</text>
</comment>
<feature type="domain" description="HTH psq-type" evidence="1">
    <location>
        <begin position="11"/>
        <end position="39"/>
    </location>
</feature>
<protein>
    <submittedName>
        <fullName evidence="2">Transposase</fullName>
    </submittedName>
</protein>
<name>A0AAD9A1N7_9PEZI</name>
<reference evidence="2" key="1">
    <citation type="submission" date="2023-01" db="EMBL/GenBank/DDBJ databases">
        <title>Colletotrichum chrysophilum M932 genome sequence.</title>
        <authorList>
            <person name="Baroncelli R."/>
        </authorList>
    </citation>
    <scope>NUCLEOTIDE SEQUENCE</scope>
    <source>
        <strain evidence="2">M932</strain>
    </source>
</reference>
<evidence type="ECO:0000259" key="1">
    <source>
        <dbReference type="Pfam" id="PF05225"/>
    </source>
</evidence>
<dbReference type="InterPro" id="IPR009057">
    <property type="entry name" value="Homeodomain-like_sf"/>
</dbReference>
<sequence>MSSSSNESRIIFAIEAIKKDLKLSVRKAASIYKVLRTTLCD</sequence>
<dbReference type="InterPro" id="IPR007889">
    <property type="entry name" value="HTH_Psq"/>
</dbReference>
<organism evidence="2 3">
    <name type="scientific">Colletotrichum chrysophilum</name>
    <dbReference type="NCBI Taxonomy" id="1836956"/>
    <lineage>
        <taxon>Eukaryota</taxon>
        <taxon>Fungi</taxon>
        <taxon>Dikarya</taxon>
        <taxon>Ascomycota</taxon>
        <taxon>Pezizomycotina</taxon>
        <taxon>Sordariomycetes</taxon>
        <taxon>Hypocreomycetidae</taxon>
        <taxon>Glomerellales</taxon>
        <taxon>Glomerellaceae</taxon>
        <taxon>Colletotrichum</taxon>
        <taxon>Colletotrichum gloeosporioides species complex</taxon>
    </lineage>
</organism>
<dbReference type="AlphaFoldDB" id="A0AAD9A1N7"/>
<dbReference type="EMBL" id="JAQOWY010001243">
    <property type="protein sequence ID" value="KAK1837469.1"/>
    <property type="molecule type" value="Genomic_DNA"/>
</dbReference>
<proteinExistence type="predicted"/>